<name>A0A0E9V760_ANGAN</name>
<dbReference type="AlphaFoldDB" id="A0A0E9V760"/>
<organism evidence="1">
    <name type="scientific">Anguilla anguilla</name>
    <name type="common">European freshwater eel</name>
    <name type="synonym">Muraena anguilla</name>
    <dbReference type="NCBI Taxonomy" id="7936"/>
    <lineage>
        <taxon>Eukaryota</taxon>
        <taxon>Metazoa</taxon>
        <taxon>Chordata</taxon>
        <taxon>Craniata</taxon>
        <taxon>Vertebrata</taxon>
        <taxon>Euteleostomi</taxon>
        <taxon>Actinopterygii</taxon>
        <taxon>Neopterygii</taxon>
        <taxon>Teleostei</taxon>
        <taxon>Anguilliformes</taxon>
        <taxon>Anguillidae</taxon>
        <taxon>Anguilla</taxon>
    </lineage>
</organism>
<protein>
    <submittedName>
        <fullName evidence="1">Uncharacterized protein</fullName>
    </submittedName>
</protein>
<accession>A0A0E9V760</accession>
<sequence length="36" mass="4195">MTTACFRAEISIFHNIQNTFRNAICGSPKRLPLTRW</sequence>
<proteinExistence type="predicted"/>
<dbReference type="EMBL" id="GBXM01035302">
    <property type="protein sequence ID" value="JAH73275.1"/>
    <property type="molecule type" value="Transcribed_RNA"/>
</dbReference>
<reference evidence="1" key="1">
    <citation type="submission" date="2014-11" db="EMBL/GenBank/DDBJ databases">
        <authorList>
            <person name="Amaro Gonzalez C."/>
        </authorList>
    </citation>
    <scope>NUCLEOTIDE SEQUENCE</scope>
</reference>
<evidence type="ECO:0000313" key="1">
    <source>
        <dbReference type="EMBL" id="JAH73275.1"/>
    </source>
</evidence>
<reference evidence="1" key="2">
    <citation type="journal article" date="2015" name="Fish Shellfish Immunol.">
        <title>Early steps in the European eel (Anguilla anguilla)-Vibrio vulnificus interaction in the gills: Role of the RtxA13 toxin.</title>
        <authorList>
            <person name="Callol A."/>
            <person name="Pajuelo D."/>
            <person name="Ebbesson L."/>
            <person name="Teles M."/>
            <person name="MacKenzie S."/>
            <person name="Amaro C."/>
        </authorList>
    </citation>
    <scope>NUCLEOTIDE SEQUENCE</scope>
</reference>